<evidence type="ECO:0000313" key="2">
    <source>
        <dbReference type="Proteomes" id="UP000230528"/>
    </source>
</evidence>
<dbReference type="Proteomes" id="UP000230528">
    <property type="component" value="Genome"/>
</dbReference>
<keyword evidence="2" id="KW-1185">Reference proteome</keyword>
<name>A0A2D1G742_9CAUD</name>
<evidence type="ECO:0000313" key="1">
    <source>
        <dbReference type="EMBL" id="ATN87725.1"/>
    </source>
</evidence>
<protein>
    <submittedName>
        <fullName evidence="1">Uncharacterized protein</fullName>
    </submittedName>
</protein>
<dbReference type="EMBL" id="MF919495">
    <property type="protein sequence ID" value="ATN87725.1"/>
    <property type="molecule type" value="Genomic_DNA"/>
</dbReference>
<proteinExistence type="predicted"/>
<gene>
    <name evidence="1" type="ORF">SEA_BIGSWOLE_49</name>
</gene>
<accession>A0A2D1G742</accession>
<organism evidence="1 2">
    <name type="scientific">Mycobacterium phage Bigswole</name>
    <dbReference type="NCBI Taxonomy" id="2041521"/>
    <lineage>
        <taxon>Viruses</taxon>
        <taxon>Duplodnaviria</taxon>
        <taxon>Heunggongvirae</taxon>
        <taxon>Uroviricota</taxon>
        <taxon>Caudoviricetes</taxon>
        <taxon>Ceeclamvirinae</taxon>
        <taxon>Bixzunavirus</taxon>
        <taxon>Bixzunavirus bigswole</taxon>
    </lineage>
</organism>
<reference evidence="1 2" key="1">
    <citation type="submission" date="2017-09" db="EMBL/GenBank/DDBJ databases">
        <authorList>
            <person name="Abdullah M."/>
            <person name="Cabreras A."/>
            <person name="Frueh W."/>
            <person name="Le H."/>
            <person name="Lezo S."/>
            <person name="Mvoula E."/>
            <person name="Quinn R."/>
            <person name="Sadana R."/>
            <person name="Saha S."/>
            <person name="Klyczek K."/>
            <person name="Garlena R.A."/>
            <person name="Russell D.A."/>
            <person name="Pope W.H."/>
            <person name="Jacobs-Sera D."/>
            <person name="Hendrix R.W."/>
            <person name="Hatfull G.F."/>
        </authorList>
    </citation>
    <scope>NUCLEOTIDE SEQUENCE [LARGE SCALE GENOMIC DNA]</scope>
</reference>
<sequence>MWGGVAAMMDGMHIGRSWVDHPVEDACPCPKAPCGLVIANQAVCDEHRLDGGKTMRQGHSADQCPGEK</sequence>